<evidence type="ECO:0000259" key="1">
    <source>
        <dbReference type="Pfam" id="PF01882"/>
    </source>
</evidence>
<dbReference type="Proteomes" id="UP000184327">
    <property type="component" value="Unassembled WGS sequence"/>
</dbReference>
<accession>A0A1M4ZF58</accession>
<evidence type="ECO:0000313" key="2">
    <source>
        <dbReference type="EMBL" id="SHF16598.1"/>
    </source>
</evidence>
<keyword evidence="3" id="KW-1185">Reference proteome</keyword>
<reference evidence="2 3" key="1">
    <citation type="submission" date="2016-11" db="EMBL/GenBank/DDBJ databases">
        <authorList>
            <person name="Jaros S."/>
            <person name="Januszkiewicz K."/>
            <person name="Wedrychowicz H."/>
        </authorList>
    </citation>
    <scope>NUCLEOTIDE SEQUENCE [LARGE SCALE GENOMIC DNA]</scope>
    <source>
        <strain evidence="2 3">DSM 16112</strain>
    </source>
</reference>
<dbReference type="InterPro" id="IPR036465">
    <property type="entry name" value="vWFA_dom_sf"/>
</dbReference>
<name>A0A1M4ZF58_9BURK</name>
<dbReference type="EMBL" id="FQUZ01000014">
    <property type="protein sequence ID" value="SHF16598.1"/>
    <property type="molecule type" value="Genomic_DNA"/>
</dbReference>
<organism evidence="2 3">
    <name type="scientific">Lampropedia hyalina DSM 16112</name>
    <dbReference type="NCBI Taxonomy" id="1122156"/>
    <lineage>
        <taxon>Bacteria</taxon>
        <taxon>Pseudomonadati</taxon>
        <taxon>Pseudomonadota</taxon>
        <taxon>Betaproteobacteria</taxon>
        <taxon>Burkholderiales</taxon>
        <taxon>Comamonadaceae</taxon>
        <taxon>Lampropedia</taxon>
    </lineage>
</organism>
<gene>
    <name evidence="2" type="ORF">SAMN02745117_01442</name>
</gene>
<dbReference type="PANTHER" id="PTHR33608:SF6">
    <property type="entry name" value="BLL2464 PROTEIN"/>
    <property type="match status" value="1"/>
</dbReference>
<dbReference type="RefSeq" id="WP_073356024.1">
    <property type="nucleotide sequence ID" value="NZ_FQUZ01000014.1"/>
</dbReference>
<protein>
    <recommendedName>
        <fullName evidence="1">DUF58 domain-containing protein</fullName>
    </recommendedName>
</protein>
<dbReference type="OrthoDB" id="9776116at2"/>
<feature type="domain" description="DUF58" evidence="1">
    <location>
        <begin position="47"/>
        <end position="268"/>
    </location>
</feature>
<dbReference type="SUPFAM" id="SSF53300">
    <property type="entry name" value="vWA-like"/>
    <property type="match status" value="1"/>
</dbReference>
<evidence type="ECO:0000313" key="3">
    <source>
        <dbReference type="Proteomes" id="UP000184327"/>
    </source>
</evidence>
<proteinExistence type="predicted"/>
<dbReference type="STRING" id="1122156.SAMN02745117_01442"/>
<sequence>MPTLHADDSRLLDALRGLRWPAQRQVHHAANSAHLARKLGPAAELSEYRAYRQGDDPRRIDWKLLARTDRAYIRLAQEHSQLSTVLLLDASASLAWPTDTQAKWQQARRLALGLAAATHQAGDPVGLLVAQGLATEGTEADATPSQQLHQLPARTQAGVVQQIAHLLRGIQPQGSVALAPAMQPLKAQRLVVISDFLGSDADNEHLLAAAVQFCARGREVFALHLIDAAELNPPRQLDVLHDSEAPHLRRNLNARVRLQYQQNFTQWREQLALRWRQRGAQFSTVLSDEASVQAVRRIVKGITP</sequence>
<dbReference type="InterPro" id="IPR002881">
    <property type="entry name" value="DUF58"/>
</dbReference>
<dbReference type="PANTHER" id="PTHR33608">
    <property type="entry name" value="BLL2464 PROTEIN"/>
    <property type="match status" value="1"/>
</dbReference>
<dbReference type="Pfam" id="PF01882">
    <property type="entry name" value="DUF58"/>
    <property type="match status" value="1"/>
</dbReference>
<dbReference type="AlphaFoldDB" id="A0A1M4ZF58"/>